<evidence type="ECO:0000256" key="5">
    <source>
        <dbReference type="ARBA" id="ARBA00022723"/>
    </source>
</evidence>
<dbReference type="GO" id="GO:0008270">
    <property type="term" value="F:zinc ion binding"/>
    <property type="evidence" value="ECO:0007669"/>
    <property type="project" value="InterPro"/>
</dbReference>
<keyword evidence="6 11" id="KW-0732">Signal</keyword>
<dbReference type="InterPro" id="IPR057247">
    <property type="entry name" value="CARBOXYPEPT_ZN_2"/>
</dbReference>
<evidence type="ECO:0000256" key="1">
    <source>
        <dbReference type="ARBA" id="ARBA00001947"/>
    </source>
</evidence>
<evidence type="ECO:0000256" key="10">
    <source>
        <dbReference type="PROSITE-ProRule" id="PRU01379"/>
    </source>
</evidence>
<feature type="domain" description="Peptidase M14" evidence="12">
    <location>
        <begin position="68"/>
        <end position="353"/>
    </location>
</feature>
<evidence type="ECO:0000256" key="4">
    <source>
        <dbReference type="ARBA" id="ARBA00022670"/>
    </source>
</evidence>
<dbReference type="EMBL" id="JNBR01002844">
    <property type="protein sequence ID" value="OQR81028.1"/>
    <property type="molecule type" value="Genomic_DNA"/>
</dbReference>
<comment type="cofactor">
    <cofactor evidence="1">
        <name>Zn(2+)</name>
        <dbReference type="ChEBI" id="CHEBI:29105"/>
    </cofactor>
</comment>
<dbReference type="SUPFAM" id="SSF53187">
    <property type="entry name" value="Zn-dependent exopeptidases"/>
    <property type="match status" value="1"/>
</dbReference>
<gene>
    <name evidence="13" type="ORF">ACHHYP_16839</name>
</gene>
<evidence type="ECO:0000256" key="3">
    <source>
        <dbReference type="ARBA" id="ARBA00022645"/>
    </source>
</evidence>
<dbReference type="Pfam" id="PF00246">
    <property type="entry name" value="Peptidase_M14"/>
    <property type="match status" value="1"/>
</dbReference>
<dbReference type="OrthoDB" id="3626597at2759"/>
<dbReference type="SMART" id="SM00631">
    <property type="entry name" value="Zn_pept"/>
    <property type="match status" value="1"/>
</dbReference>
<keyword evidence="5" id="KW-0479">Metal-binding</keyword>
<keyword evidence="8" id="KW-0862">Zinc</keyword>
<dbReference type="Proteomes" id="UP000243579">
    <property type="component" value="Unassembled WGS sequence"/>
</dbReference>
<proteinExistence type="inferred from homology"/>
<evidence type="ECO:0000256" key="2">
    <source>
        <dbReference type="ARBA" id="ARBA00005988"/>
    </source>
</evidence>
<dbReference type="PANTHER" id="PTHR11705">
    <property type="entry name" value="PROTEASE FAMILY M14 CARBOXYPEPTIDASE A,B"/>
    <property type="match status" value="1"/>
</dbReference>
<evidence type="ECO:0000256" key="7">
    <source>
        <dbReference type="ARBA" id="ARBA00022801"/>
    </source>
</evidence>
<comment type="similarity">
    <text evidence="2 10">Belongs to the peptidase M14 family.</text>
</comment>
<comment type="caution">
    <text evidence="13">The sequence shown here is derived from an EMBL/GenBank/DDBJ whole genome shotgun (WGS) entry which is preliminary data.</text>
</comment>
<name>A0A1V9Y5T0_ACHHY</name>
<keyword evidence="14" id="KW-1185">Reference proteome</keyword>
<keyword evidence="4" id="KW-0645">Protease</keyword>
<feature type="active site" description="Proton donor/acceptor" evidence="10">
    <location>
        <position position="322"/>
    </location>
</feature>
<protein>
    <submittedName>
        <fullName evidence="13">Carboxypeptidase</fullName>
    </submittedName>
</protein>
<dbReference type="GO" id="GO:0005615">
    <property type="term" value="C:extracellular space"/>
    <property type="evidence" value="ECO:0007669"/>
    <property type="project" value="TreeGrafter"/>
</dbReference>
<dbReference type="PANTHER" id="PTHR11705:SF143">
    <property type="entry name" value="SLL0236 PROTEIN"/>
    <property type="match status" value="1"/>
</dbReference>
<evidence type="ECO:0000256" key="8">
    <source>
        <dbReference type="ARBA" id="ARBA00022833"/>
    </source>
</evidence>
<dbReference type="PROSITE" id="PS00133">
    <property type="entry name" value="CARBOXYPEPT_ZN_2"/>
    <property type="match status" value="1"/>
</dbReference>
<feature type="chain" id="PRO_5013161934" evidence="11">
    <location>
        <begin position="16"/>
        <end position="363"/>
    </location>
</feature>
<dbReference type="PRINTS" id="PR00765">
    <property type="entry name" value="CRBOXYPTASEA"/>
</dbReference>
<dbReference type="InterPro" id="IPR000834">
    <property type="entry name" value="Peptidase_M14"/>
</dbReference>
<evidence type="ECO:0000313" key="14">
    <source>
        <dbReference type="Proteomes" id="UP000243579"/>
    </source>
</evidence>
<dbReference type="Gene3D" id="3.40.630.10">
    <property type="entry name" value="Zn peptidases"/>
    <property type="match status" value="1"/>
</dbReference>
<organism evidence="13 14">
    <name type="scientific">Achlya hypogyna</name>
    <name type="common">Oomycete</name>
    <name type="synonym">Protoachlya hypogyna</name>
    <dbReference type="NCBI Taxonomy" id="1202772"/>
    <lineage>
        <taxon>Eukaryota</taxon>
        <taxon>Sar</taxon>
        <taxon>Stramenopiles</taxon>
        <taxon>Oomycota</taxon>
        <taxon>Saprolegniomycetes</taxon>
        <taxon>Saprolegniales</taxon>
        <taxon>Achlyaceae</taxon>
        <taxon>Achlya</taxon>
    </lineage>
</organism>
<accession>A0A1V9Y5T0</accession>
<dbReference type="PROSITE" id="PS52035">
    <property type="entry name" value="PEPTIDASE_M14"/>
    <property type="match status" value="1"/>
</dbReference>
<sequence>MAGRLLLLAVATATAIHVRHNRHAAPAADTPPDYRTDVATNLACHNATAGYNTTLMPGTYRSSRFFDCFRTQAQINAFLDTLVAQNPGQLAKLQIATSVRQQPIHAYKLCSDKCTTTKPSIYVQSMMHAREWVSGSSNLFALASFLDELHANATPLATKLFDIYFVPVVNVDGYADTWSGTEYGESRYTRTNAHAVDLNRNYPSTAFNHDNDAPGSETYPGLKPLSEPENQGIASFLKAHPMQGFLDIHTFSGLVLYPFGDTTVAPNGTRYTSLASSVASALNDAMGPDAYVAQHSIDLYPCYGTFIDWAYRTYDKPAVTIEVAGDDFVDKTSNIRVHGRAIYAAQNAFAEAAVLFNNSPKRV</sequence>
<evidence type="ECO:0000256" key="6">
    <source>
        <dbReference type="ARBA" id="ARBA00022729"/>
    </source>
</evidence>
<evidence type="ECO:0000256" key="11">
    <source>
        <dbReference type="SAM" id="SignalP"/>
    </source>
</evidence>
<evidence type="ECO:0000259" key="12">
    <source>
        <dbReference type="PROSITE" id="PS52035"/>
    </source>
</evidence>
<keyword evidence="9" id="KW-0482">Metalloprotease</keyword>
<feature type="signal peptide" evidence="11">
    <location>
        <begin position="1"/>
        <end position="15"/>
    </location>
</feature>
<reference evidence="13 14" key="1">
    <citation type="journal article" date="2014" name="Genome Biol. Evol.">
        <title>The secreted proteins of Achlya hypogyna and Thraustotheca clavata identify the ancestral oomycete secretome and reveal gene acquisitions by horizontal gene transfer.</title>
        <authorList>
            <person name="Misner I."/>
            <person name="Blouin N."/>
            <person name="Leonard G."/>
            <person name="Richards T.A."/>
            <person name="Lane C.E."/>
        </authorList>
    </citation>
    <scope>NUCLEOTIDE SEQUENCE [LARGE SCALE GENOMIC DNA]</scope>
    <source>
        <strain evidence="13 14">ATCC 48635</strain>
    </source>
</reference>
<dbReference type="GO" id="GO:0006508">
    <property type="term" value="P:proteolysis"/>
    <property type="evidence" value="ECO:0007669"/>
    <property type="project" value="UniProtKB-KW"/>
</dbReference>
<keyword evidence="7" id="KW-0378">Hydrolase</keyword>
<dbReference type="GO" id="GO:0004181">
    <property type="term" value="F:metallocarboxypeptidase activity"/>
    <property type="evidence" value="ECO:0007669"/>
    <property type="project" value="InterPro"/>
</dbReference>
<dbReference type="FunFam" id="3.40.630.10:FF:000084">
    <property type="entry name" value="Carboxypeptidase B2"/>
    <property type="match status" value="1"/>
</dbReference>
<evidence type="ECO:0000256" key="9">
    <source>
        <dbReference type="ARBA" id="ARBA00023049"/>
    </source>
</evidence>
<keyword evidence="3 13" id="KW-0121">Carboxypeptidase</keyword>
<dbReference type="AlphaFoldDB" id="A0A1V9Y5T0"/>
<evidence type="ECO:0000313" key="13">
    <source>
        <dbReference type="EMBL" id="OQR81028.1"/>
    </source>
</evidence>